<dbReference type="InterPro" id="IPR037618">
    <property type="entry name" value="LIPB1/2_SAM_2nd"/>
</dbReference>
<keyword evidence="4 6" id="KW-0175">Coiled coil</keyword>
<proteinExistence type="inferred from homology"/>
<evidence type="ECO:0000313" key="9">
    <source>
        <dbReference type="EMBL" id="NXR84195.1"/>
    </source>
</evidence>
<dbReference type="EMBL" id="VWYP01033959">
    <property type="protein sequence ID" value="NXR84195.1"/>
    <property type="molecule type" value="Genomic_DNA"/>
</dbReference>
<dbReference type="InterPro" id="IPR037619">
    <property type="entry name" value="LIPB1/2_SAM_3rd"/>
</dbReference>
<dbReference type="Gene3D" id="1.10.150.50">
    <property type="entry name" value="Transcription Factor, Ets-1"/>
    <property type="match status" value="3"/>
</dbReference>
<evidence type="ECO:0000256" key="1">
    <source>
        <dbReference type="ARBA" id="ARBA00007547"/>
    </source>
</evidence>
<dbReference type="AlphaFoldDB" id="A0A7L2PJ83"/>
<dbReference type="GO" id="GO:0007528">
    <property type="term" value="P:neuromuscular junction development"/>
    <property type="evidence" value="ECO:0007669"/>
    <property type="project" value="TreeGrafter"/>
</dbReference>
<dbReference type="FunFam" id="1.10.150.50:FF:000005">
    <property type="entry name" value="Liprin-beta-1 isoform 1"/>
    <property type="match status" value="1"/>
</dbReference>
<dbReference type="InterPro" id="IPR001660">
    <property type="entry name" value="SAM"/>
</dbReference>
<keyword evidence="2" id="KW-0597">Phosphoprotein</keyword>
<dbReference type="InterPro" id="IPR029515">
    <property type="entry name" value="Liprin"/>
</dbReference>
<reference evidence="9 10" key="1">
    <citation type="submission" date="2019-09" db="EMBL/GenBank/DDBJ databases">
        <title>Bird 10,000 Genomes (B10K) Project - Family phase.</title>
        <authorList>
            <person name="Zhang G."/>
        </authorList>
    </citation>
    <scope>NUCLEOTIDE SEQUENCE [LARGE SCALE GENOMIC DNA]</scope>
    <source>
        <strain evidence="9">B10K-DU-002-42</strain>
        <tissue evidence="9">Muscle</tissue>
    </source>
</reference>
<dbReference type="CDD" id="cd09569">
    <property type="entry name" value="SAM_liprin-beta1_2_repeat3"/>
    <property type="match status" value="1"/>
</dbReference>
<dbReference type="FunFam" id="1.10.150.50:FF:000017">
    <property type="entry name" value="Liprin-beta-1 isoform 1"/>
    <property type="match status" value="1"/>
</dbReference>
<feature type="non-terminal residue" evidence="9">
    <location>
        <position position="1"/>
    </location>
</feature>
<evidence type="ECO:0000313" key="10">
    <source>
        <dbReference type="Proteomes" id="UP000535705"/>
    </source>
</evidence>
<evidence type="ECO:0000259" key="8">
    <source>
        <dbReference type="PROSITE" id="PS50105"/>
    </source>
</evidence>
<feature type="coiled-coil region" evidence="6">
    <location>
        <begin position="200"/>
        <end position="308"/>
    </location>
</feature>
<dbReference type="InterPro" id="IPR013761">
    <property type="entry name" value="SAM/pointed_sf"/>
</dbReference>
<organism evidence="9 10">
    <name type="scientific">Pycnonotus jocosus</name>
    <name type="common">Red-whiskered bulbul</name>
    <name type="synonym">Lanius jocosus</name>
    <dbReference type="NCBI Taxonomy" id="182897"/>
    <lineage>
        <taxon>Eukaryota</taxon>
        <taxon>Metazoa</taxon>
        <taxon>Chordata</taxon>
        <taxon>Craniata</taxon>
        <taxon>Vertebrata</taxon>
        <taxon>Euteleostomi</taxon>
        <taxon>Archelosauria</taxon>
        <taxon>Archosauria</taxon>
        <taxon>Dinosauria</taxon>
        <taxon>Saurischia</taxon>
        <taxon>Theropoda</taxon>
        <taxon>Coelurosauria</taxon>
        <taxon>Aves</taxon>
        <taxon>Neognathae</taxon>
        <taxon>Neoaves</taxon>
        <taxon>Telluraves</taxon>
        <taxon>Australaves</taxon>
        <taxon>Passeriformes</taxon>
        <taxon>Sylvioidea</taxon>
        <taxon>Pycnonotidae</taxon>
        <taxon>Pycnonotus</taxon>
    </lineage>
</organism>
<dbReference type="GO" id="GO:0048786">
    <property type="term" value="C:presynaptic active zone"/>
    <property type="evidence" value="ECO:0007669"/>
    <property type="project" value="TreeGrafter"/>
</dbReference>
<protein>
    <submittedName>
        <fullName evidence="9">LIPB1 protein</fullName>
    </submittedName>
</protein>
<dbReference type="SUPFAM" id="SSF47769">
    <property type="entry name" value="SAM/Pointed domain"/>
    <property type="match status" value="3"/>
</dbReference>
<comment type="function">
    <text evidence="5">May regulate the disassembly of focal adhesions. Did not bind receptor-like tyrosine phosphatases type 2A.</text>
</comment>
<dbReference type="FunFam" id="1.10.150.50:FF:000007">
    <property type="entry name" value="Liprin-beta-1 isoform 1"/>
    <property type="match status" value="1"/>
</dbReference>
<dbReference type="SMART" id="SM00454">
    <property type="entry name" value="SAM"/>
    <property type="match status" value="3"/>
</dbReference>
<accession>A0A7L2PJ83</accession>
<feature type="domain" description="SAM" evidence="8">
    <location>
        <begin position="687"/>
        <end position="745"/>
    </location>
</feature>
<feature type="region of interest" description="Disordered" evidence="7">
    <location>
        <begin position="317"/>
        <end position="359"/>
    </location>
</feature>
<evidence type="ECO:0000256" key="7">
    <source>
        <dbReference type="SAM" id="MobiDB-lite"/>
    </source>
</evidence>
<dbReference type="Pfam" id="PF00536">
    <property type="entry name" value="SAM_1"/>
    <property type="match status" value="2"/>
</dbReference>
<feature type="region of interest" description="Disordered" evidence="7">
    <location>
        <begin position="563"/>
        <end position="597"/>
    </location>
</feature>
<dbReference type="InterPro" id="IPR037617">
    <property type="entry name" value="LIPB1/2_SAM_1"/>
</dbReference>
<evidence type="ECO:0000256" key="6">
    <source>
        <dbReference type="SAM" id="Coils"/>
    </source>
</evidence>
<dbReference type="CDD" id="cd09563">
    <property type="entry name" value="SAM_liprin-beta1_2_repeat1"/>
    <property type="match status" value="1"/>
</dbReference>
<sequence length="974" mass="110266">MMSDASDMLAAALEQMDGIIAGSKALEYSNGIFDCQSPTSPFMGSLRALHLVEDLRGLLEMMEADEREGLRCQVPDSTAEALIEWLQSQMTNGHISGNGDVYQERLARLENDKESLVLQVSVLTDQVEAQGEKIRDLEFCLEEHREKLNATEEMLQQELLSRTTLETQKLDLMAEISTLKLKLTSVEKDRLDYEDRFRDTEDLIQEINELRLRVGEMDNERLQYEKKLKTTKDELSALKDKLEQKEAEVKRLHEKLVCKLKGEGIEILDRDIEVQKMKKAVESLMAANEEKDRKIEELRQSLNRYKKVQDMVILAQGKKGKESESEELNSGSVSMGLLDTPSVTDPEKSPSPTPVTASPIHDEFNVNICEENSLQIHTSILQISIPSFSSTSKNSETVAERLKTHPRPDPASEMRYYGFHVFFNSWFFCCCFRTSTLQKSSSLSSLRKEASEMVKPPVEGNNFATLPPKSPSHGGTGDEDSFGTRKARSSFGRGFFKIKNNKRTASAPNLAETEKGSADHLDLAGLPPRSKEADSLQMTPPSPDSRKKARGIKKLFGRLKRSQSTTFNPDDMSETEFKRGGTRATAGPRLGWSRDLGQSHNELDMPFAKWTKEQVCNWLQDQGLGSYINNGRHWILSGQTLLQASQQDLEKELGIKHPLHRKKLQLALQALGSEEENNHGKLDYHWVTRWLDDIGLPQYKTQFDEGKVDGRMLHYMSVDDLLSLKVISVLHHLSIKRAIQVLRINNFEPNCLRRRPSDENNVTPSEVTQWTNHRVMEWLRSVDLAEYAPNLRGSGVHGGLMVLEPRFNVETMAQLLNIPPNKTLLRRHLATHFNLLVGQEAQQQKREAMESPDYVLLTATAKVKPKKLTFSNFGSLRKKKQDDVEEYVCPMELGRASGSGSKKGFKPGLDIRVYDDDDLDRLEQMEDSEGTVRQIGAFSEGINNLTHMLKEDEMFKDFATRSPSTSITDEDSNV</sequence>
<evidence type="ECO:0000256" key="4">
    <source>
        <dbReference type="ARBA" id="ARBA00023054"/>
    </source>
</evidence>
<gene>
    <name evidence="9" type="primary">Ppfibp1</name>
    <name evidence="9" type="ORF">PYCJOC_R11041</name>
</gene>
<feature type="region of interest" description="Disordered" evidence="7">
    <location>
        <begin position="453"/>
        <end position="484"/>
    </location>
</feature>
<dbReference type="CDD" id="cd09566">
    <property type="entry name" value="SAM_liprin-beta1_2_repeat2"/>
    <property type="match status" value="1"/>
</dbReference>
<feature type="domain" description="SAM" evidence="8">
    <location>
        <begin position="610"/>
        <end position="674"/>
    </location>
</feature>
<dbReference type="GO" id="GO:0005829">
    <property type="term" value="C:cytosol"/>
    <property type="evidence" value="ECO:0007669"/>
    <property type="project" value="UniProtKB-ARBA"/>
</dbReference>
<comment type="caution">
    <text evidence="9">The sequence shown here is derived from an EMBL/GenBank/DDBJ whole genome shotgun (WGS) entry which is preliminary data.</text>
</comment>
<feature type="coiled-coil region" evidence="6">
    <location>
        <begin position="99"/>
        <end position="161"/>
    </location>
</feature>
<keyword evidence="3" id="KW-0677">Repeat</keyword>
<dbReference type="OrthoDB" id="6516566at2759"/>
<dbReference type="Proteomes" id="UP000535705">
    <property type="component" value="Unassembled WGS sequence"/>
</dbReference>
<feature type="compositionally biased region" description="Basic and acidic residues" evidence="7">
    <location>
        <begin position="512"/>
        <end position="522"/>
    </location>
</feature>
<evidence type="ECO:0000256" key="5">
    <source>
        <dbReference type="ARBA" id="ARBA00060046"/>
    </source>
</evidence>
<evidence type="ECO:0000256" key="2">
    <source>
        <dbReference type="ARBA" id="ARBA00022553"/>
    </source>
</evidence>
<name>A0A7L2PJ83_PYCJO</name>
<dbReference type="Pfam" id="PF07647">
    <property type="entry name" value="SAM_2"/>
    <property type="match status" value="1"/>
</dbReference>
<dbReference type="InterPro" id="IPR058914">
    <property type="entry name" value="LIPB1/2_CC"/>
</dbReference>
<feature type="non-terminal residue" evidence="9">
    <location>
        <position position="974"/>
    </location>
</feature>
<evidence type="ECO:0000256" key="3">
    <source>
        <dbReference type="ARBA" id="ARBA00022737"/>
    </source>
</evidence>
<dbReference type="PANTHER" id="PTHR12587:SF16">
    <property type="entry name" value="LIPRIN-BETA-1"/>
    <property type="match status" value="1"/>
</dbReference>
<dbReference type="SUPFAM" id="SSF144266">
    <property type="entry name" value="MPN010-like"/>
    <property type="match status" value="1"/>
</dbReference>
<dbReference type="Pfam" id="PF26022">
    <property type="entry name" value="CC_Liprin_beta"/>
    <property type="match status" value="1"/>
</dbReference>
<keyword evidence="10" id="KW-1185">Reference proteome</keyword>
<comment type="similarity">
    <text evidence="1">Belongs to the liprin family. Liprin-beta subfamily.</text>
</comment>
<feature type="region of interest" description="Disordered" evidence="7">
    <location>
        <begin position="506"/>
        <end position="550"/>
    </location>
</feature>
<dbReference type="PANTHER" id="PTHR12587">
    <property type="entry name" value="LAR INTERACTING PROTEIN LIP -RELATED PROTEIN"/>
    <property type="match status" value="1"/>
</dbReference>
<dbReference type="PROSITE" id="PS50105">
    <property type="entry name" value="SAM_DOMAIN"/>
    <property type="match status" value="2"/>
</dbReference>